<dbReference type="AlphaFoldDB" id="A0A9Q0FRQ0"/>
<keyword evidence="2" id="KW-1185">Reference proteome</keyword>
<evidence type="ECO:0000313" key="2">
    <source>
        <dbReference type="Proteomes" id="UP001141552"/>
    </source>
</evidence>
<gene>
    <name evidence="1" type="ORF">Tsubulata_025001</name>
</gene>
<accession>A0A9Q0FRQ0</accession>
<reference evidence="1" key="1">
    <citation type="submission" date="2022-02" db="EMBL/GenBank/DDBJ databases">
        <authorList>
            <person name="Henning P.M."/>
            <person name="McCubbin A.G."/>
            <person name="Shore J.S."/>
        </authorList>
    </citation>
    <scope>NUCLEOTIDE SEQUENCE</scope>
    <source>
        <strain evidence="1">F60SS</strain>
        <tissue evidence="1">Leaves</tissue>
    </source>
</reference>
<name>A0A9Q0FRQ0_9ROSI</name>
<dbReference type="Proteomes" id="UP001141552">
    <property type="component" value="Unassembled WGS sequence"/>
</dbReference>
<organism evidence="1 2">
    <name type="scientific">Turnera subulata</name>
    <dbReference type="NCBI Taxonomy" id="218843"/>
    <lineage>
        <taxon>Eukaryota</taxon>
        <taxon>Viridiplantae</taxon>
        <taxon>Streptophyta</taxon>
        <taxon>Embryophyta</taxon>
        <taxon>Tracheophyta</taxon>
        <taxon>Spermatophyta</taxon>
        <taxon>Magnoliopsida</taxon>
        <taxon>eudicotyledons</taxon>
        <taxon>Gunneridae</taxon>
        <taxon>Pentapetalae</taxon>
        <taxon>rosids</taxon>
        <taxon>fabids</taxon>
        <taxon>Malpighiales</taxon>
        <taxon>Passifloraceae</taxon>
        <taxon>Turnera</taxon>
    </lineage>
</organism>
<comment type="caution">
    <text evidence="1">The sequence shown here is derived from an EMBL/GenBank/DDBJ whole genome shotgun (WGS) entry which is preliminary data.</text>
</comment>
<proteinExistence type="predicted"/>
<protein>
    <submittedName>
        <fullName evidence="1">Uncharacterized protein</fullName>
    </submittedName>
</protein>
<sequence length="69" mass="8169">MFCRSCSWVKAHSNLQDEAHHFSQFTAYIFRLPPQSSAHSSIRSFEEAQRHWRTKFKDFAINEKLAPDL</sequence>
<dbReference type="EMBL" id="JAKUCV010004495">
    <property type="protein sequence ID" value="KAJ4835191.1"/>
    <property type="molecule type" value="Genomic_DNA"/>
</dbReference>
<evidence type="ECO:0000313" key="1">
    <source>
        <dbReference type="EMBL" id="KAJ4835191.1"/>
    </source>
</evidence>
<reference evidence="1" key="2">
    <citation type="journal article" date="2023" name="Plants (Basel)">
        <title>Annotation of the Turnera subulata (Passifloraceae) Draft Genome Reveals the S-Locus Evolved after the Divergence of Turneroideae from Passifloroideae in a Stepwise Manner.</title>
        <authorList>
            <person name="Henning P.M."/>
            <person name="Roalson E.H."/>
            <person name="Mir W."/>
            <person name="McCubbin A.G."/>
            <person name="Shore J.S."/>
        </authorList>
    </citation>
    <scope>NUCLEOTIDE SEQUENCE</scope>
    <source>
        <strain evidence="1">F60SS</strain>
    </source>
</reference>